<accession>A0A5M6CYH9</accession>
<feature type="region of interest" description="Disordered" evidence="1">
    <location>
        <begin position="20"/>
        <end position="43"/>
    </location>
</feature>
<evidence type="ECO:0000256" key="1">
    <source>
        <dbReference type="SAM" id="MobiDB-lite"/>
    </source>
</evidence>
<proteinExistence type="predicted"/>
<protein>
    <submittedName>
        <fullName evidence="3">Uncharacterized protein</fullName>
    </submittedName>
</protein>
<dbReference type="EMBL" id="VWOX01000014">
    <property type="protein sequence ID" value="KAA5540287.1"/>
    <property type="molecule type" value="Genomic_DNA"/>
</dbReference>
<dbReference type="AlphaFoldDB" id="A0A5M6CYH9"/>
<organism evidence="3 4">
    <name type="scientific">Roseiconus nitratireducens</name>
    <dbReference type="NCBI Taxonomy" id="2605748"/>
    <lineage>
        <taxon>Bacteria</taxon>
        <taxon>Pseudomonadati</taxon>
        <taxon>Planctomycetota</taxon>
        <taxon>Planctomycetia</taxon>
        <taxon>Pirellulales</taxon>
        <taxon>Pirellulaceae</taxon>
        <taxon>Roseiconus</taxon>
    </lineage>
</organism>
<keyword evidence="4" id="KW-1185">Reference proteome</keyword>
<evidence type="ECO:0000313" key="3">
    <source>
        <dbReference type="EMBL" id="KAA5540287.1"/>
    </source>
</evidence>
<feature type="region of interest" description="Disordered" evidence="1">
    <location>
        <begin position="173"/>
        <end position="195"/>
    </location>
</feature>
<evidence type="ECO:0000256" key="2">
    <source>
        <dbReference type="SAM" id="SignalP"/>
    </source>
</evidence>
<keyword evidence="2" id="KW-0732">Signal</keyword>
<feature type="region of interest" description="Disordered" evidence="1">
    <location>
        <begin position="246"/>
        <end position="267"/>
    </location>
</feature>
<name>A0A5M6CYH9_9BACT</name>
<dbReference type="Proteomes" id="UP000324479">
    <property type="component" value="Unassembled WGS sequence"/>
</dbReference>
<comment type="caution">
    <text evidence="3">The sequence shown here is derived from an EMBL/GenBank/DDBJ whole genome shotgun (WGS) entry which is preliminary data.</text>
</comment>
<evidence type="ECO:0000313" key="4">
    <source>
        <dbReference type="Proteomes" id="UP000324479"/>
    </source>
</evidence>
<gene>
    <name evidence="3" type="ORF">FYK55_21930</name>
</gene>
<feature type="signal peptide" evidence="2">
    <location>
        <begin position="1"/>
        <end position="21"/>
    </location>
</feature>
<dbReference type="RefSeq" id="WP_150078759.1">
    <property type="nucleotide sequence ID" value="NZ_VWOX01000014.1"/>
</dbReference>
<reference evidence="3 4" key="1">
    <citation type="submission" date="2019-08" db="EMBL/GenBank/DDBJ databases">
        <authorList>
            <person name="Dhanesh K."/>
            <person name="Kumar G."/>
            <person name="Sasikala C."/>
            <person name="Venkata Ramana C."/>
        </authorList>
    </citation>
    <scope>NUCLEOTIDE SEQUENCE [LARGE SCALE GENOMIC DNA]</scope>
    <source>
        <strain evidence="3 4">JC645</strain>
    </source>
</reference>
<sequence>MILTFSMVVLVAGLWSNPLVAQPPSPQSDPGGSGYDPGYSEEDMLGYSEEDMLGSYDSGYGGSRRRGGSTSDVVANLLTSTLGSVSSSGELSQMLSPDAAPPVQSGPVLSNESLVAYSIGNYPLAMELYFGHMVAEYENASNELNLAKFSRLMKRPVWQLRWGISYTVRGEATDPQPIRESATRGGGFDSSGFAGEEGDMAMQEQMMQQQMMQEEQMMQQQMMQEEQMMQEQMMQEQMMMENSFGSGMGGRRNNNAPLAPPTPAERLASGERTMLSEAVETELDETLGLVIAVLGEELSSRYAQGDFGRAMTDITAESGVKETISAAFVDAVESSPEPLPLWRPGIQFVGKDASDQNTLVARKAGIDLMLHFDVLLKPIRGDFVQNICRCRLIHVPTGKSLGVSKSIDSLEFAQKTRLRGMSGREYVSEQLSNLMGIIDREVKTIDLPALTPEVAKRRIGTLLASGGGKNLRTLAEVRLYQSLNLLSEPDVLMAFDIVGGEEALQMVYGPEEERLALVHQWAVKRPPAEATE</sequence>
<feature type="chain" id="PRO_5024301101" evidence="2">
    <location>
        <begin position="22"/>
        <end position="532"/>
    </location>
</feature>